<dbReference type="EMBL" id="DS113276">
    <property type="protein sequence ID" value="EAY14057.1"/>
    <property type="molecule type" value="Genomic_DNA"/>
</dbReference>
<protein>
    <recommendedName>
        <fullName evidence="4">Tubby C-terminal domain-containing protein</fullName>
    </recommendedName>
</protein>
<proteinExistence type="predicted"/>
<reference evidence="2" key="2">
    <citation type="journal article" date="2007" name="Science">
        <title>Draft genome sequence of the sexually transmitted pathogen Trichomonas vaginalis.</title>
        <authorList>
            <person name="Carlton J.M."/>
            <person name="Hirt R.P."/>
            <person name="Silva J.C."/>
            <person name="Delcher A.L."/>
            <person name="Schatz M."/>
            <person name="Zhao Q."/>
            <person name="Wortman J.R."/>
            <person name="Bidwell S.L."/>
            <person name="Alsmark U.C.M."/>
            <person name="Besteiro S."/>
            <person name="Sicheritz-Ponten T."/>
            <person name="Noel C.J."/>
            <person name="Dacks J.B."/>
            <person name="Foster P.G."/>
            <person name="Simillion C."/>
            <person name="Van de Peer Y."/>
            <person name="Miranda-Saavedra D."/>
            <person name="Barton G.J."/>
            <person name="Westrop G.D."/>
            <person name="Mueller S."/>
            <person name="Dessi D."/>
            <person name="Fiori P.L."/>
            <person name="Ren Q."/>
            <person name="Paulsen I."/>
            <person name="Zhang H."/>
            <person name="Bastida-Corcuera F.D."/>
            <person name="Simoes-Barbosa A."/>
            <person name="Brown M.T."/>
            <person name="Hayes R.D."/>
            <person name="Mukherjee M."/>
            <person name="Okumura C.Y."/>
            <person name="Schneider R."/>
            <person name="Smith A.J."/>
            <person name="Vanacova S."/>
            <person name="Villalvazo M."/>
            <person name="Haas B.J."/>
            <person name="Pertea M."/>
            <person name="Feldblyum T.V."/>
            <person name="Utterback T.R."/>
            <person name="Shu C.L."/>
            <person name="Osoegawa K."/>
            <person name="de Jong P.J."/>
            <person name="Hrdy I."/>
            <person name="Horvathova L."/>
            <person name="Zubacova Z."/>
            <person name="Dolezal P."/>
            <person name="Malik S.B."/>
            <person name="Logsdon J.M. Jr."/>
            <person name="Henze K."/>
            <person name="Gupta A."/>
            <person name="Wang C.C."/>
            <person name="Dunne R.L."/>
            <person name="Upcroft J.A."/>
            <person name="Upcroft P."/>
            <person name="White O."/>
            <person name="Salzberg S.L."/>
            <person name="Tang P."/>
            <person name="Chiu C.-H."/>
            <person name="Lee Y.-S."/>
            <person name="Embley T.M."/>
            <person name="Coombs G.H."/>
            <person name="Mottram J.C."/>
            <person name="Tachezy J."/>
            <person name="Fraser-Liggett C.M."/>
            <person name="Johnson P.J."/>
        </authorList>
    </citation>
    <scope>NUCLEOTIDE SEQUENCE [LARGE SCALE GENOMIC DNA]</scope>
    <source>
        <strain evidence="2">G3</strain>
    </source>
</reference>
<dbReference type="InParanoid" id="A2DZZ8"/>
<evidence type="ECO:0008006" key="4">
    <source>
        <dbReference type="Google" id="ProtNLM"/>
    </source>
</evidence>
<reference evidence="2" key="1">
    <citation type="submission" date="2006-10" db="EMBL/GenBank/DDBJ databases">
        <authorList>
            <person name="Amadeo P."/>
            <person name="Zhao Q."/>
            <person name="Wortman J."/>
            <person name="Fraser-Liggett C."/>
            <person name="Carlton J."/>
        </authorList>
    </citation>
    <scope>NUCLEOTIDE SEQUENCE</scope>
    <source>
        <strain evidence="2">G3</strain>
    </source>
</reference>
<evidence type="ECO:0000256" key="1">
    <source>
        <dbReference type="SAM" id="MobiDB-lite"/>
    </source>
</evidence>
<evidence type="ECO:0000313" key="2">
    <source>
        <dbReference type="EMBL" id="EAY14057.1"/>
    </source>
</evidence>
<keyword evidence="3" id="KW-1185">Reference proteome</keyword>
<dbReference type="SMR" id="A2DZZ8"/>
<feature type="compositionally biased region" description="Basic and acidic residues" evidence="1">
    <location>
        <begin position="106"/>
        <end position="162"/>
    </location>
</feature>
<accession>A2DZZ8</accession>
<feature type="compositionally biased region" description="Basic residues" evidence="1">
    <location>
        <begin position="95"/>
        <end position="105"/>
    </location>
</feature>
<dbReference type="KEGG" id="tva:4772045"/>
<sequence>MSLYTVTFEDSDDPHDNIEPVPIDVKISPPHPSNAAHGGFRRRRLGREPEDKPTRVTKERVDVNAVNTRNIRKKRTVEENHEPIVQEEEQEEKPKRIRIKRKRQHPTQEETHPEEEAHNEIQQEKEQSDHEEKDESEHEEVKPIKQEQKTTVSEKKEEKINDDVFDEEEEIARLVKNLNEQIYTPADNNLTMYRFEIDNKITIRGKRIHFQLTKSGSPLFHAKTKSRTGTEEIQISKGTESHFSGDNFEGVILIGNDNKSFSLRRHDRYAKDVCTIIFAFHESEKKPRMMSLYNFESENGIPKELFTRPYIAVDGKWMIRVKNRSATSSIKNCVIVDTQDKEWIIVLKKEDNVLSIEASPLFDPLVVFAVGIASYLCK</sequence>
<gene>
    <name evidence="2" type="ORF">TVAG_478820</name>
</gene>
<dbReference type="AlphaFoldDB" id="A2DZZ8"/>
<feature type="compositionally biased region" description="Basic and acidic residues" evidence="1">
    <location>
        <begin position="46"/>
        <end position="62"/>
    </location>
</feature>
<dbReference type="VEuPathDB" id="TrichDB:TVAGG3_0536030"/>
<evidence type="ECO:0000313" key="3">
    <source>
        <dbReference type="Proteomes" id="UP000001542"/>
    </source>
</evidence>
<dbReference type="Proteomes" id="UP000001542">
    <property type="component" value="Unassembled WGS sequence"/>
</dbReference>
<feature type="region of interest" description="Disordered" evidence="1">
    <location>
        <begin position="1"/>
        <end position="163"/>
    </location>
</feature>
<name>A2DZZ8_TRIV3</name>
<dbReference type="RefSeq" id="XP_001326280.1">
    <property type="nucleotide sequence ID" value="XM_001326245.1"/>
</dbReference>
<organism evidence="2 3">
    <name type="scientific">Trichomonas vaginalis (strain ATCC PRA-98 / G3)</name>
    <dbReference type="NCBI Taxonomy" id="412133"/>
    <lineage>
        <taxon>Eukaryota</taxon>
        <taxon>Metamonada</taxon>
        <taxon>Parabasalia</taxon>
        <taxon>Trichomonadida</taxon>
        <taxon>Trichomonadidae</taxon>
        <taxon>Trichomonas</taxon>
    </lineage>
</organism>
<dbReference type="VEuPathDB" id="TrichDB:TVAG_478820"/>